<evidence type="ECO:0000313" key="2">
    <source>
        <dbReference type="EMBL" id="CAB5240362.1"/>
    </source>
</evidence>
<dbReference type="GO" id="GO:0030163">
    <property type="term" value="P:protein catabolic process"/>
    <property type="evidence" value="ECO:0007669"/>
    <property type="project" value="InterPro"/>
</dbReference>
<dbReference type="InterPro" id="IPR008269">
    <property type="entry name" value="Lon_proteolytic"/>
</dbReference>
<dbReference type="SUPFAM" id="SSF54211">
    <property type="entry name" value="Ribosomal protein S5 domain 2-like"/>
    <property type="match status" value="1"/>
</dbReference>
<accession>A0A6J7XRI8</accession>
<dbReference type="Pfam" id="PF05362">
    <property type="entry name" value="Lon_C"/>
    <property type="match status" value="1"/>
</dbReference>
<dbReference type="GO" id="GO:0004252">
    <property type="term" value="F:serine-type endopeptidase activity"/>
    <property type="evidence" value="ECO:0007669"/>
    <property type="project" value="InterPro"/>
</dbReference>
<dbReference type="EMBL" id="CAFBSG010000010">
    <property type="protein sequence ID" value="CAB5240362.1"/>
    <property type="molecule type" value="Genomic_DNA"/>
</dbReference>
<feature type="domain" description="Lon proteolytic" evidence="1">
    <location>
        <begin position="150"/>
        <end position="245"/>
    </location>
</feature>
<dbReference type="InterPro" id="IPR014721">
    <property type="entry name" value="Ribsml_uS5_D2-typ_fold_subgr"/>
</dbReference>
<dbReference type="AlphaFoldDB" id="A0A6J7XRI8"/>
<dbReference type="GO" id="GO:0005524">
    <property type="term" value="F:ATP binding"/>
    <property type="evidence" value="ECO:0007669"/>
    <property type="project" value="InterPro"/>
</dbReference>
<dbReference type="InterPro" id="IPR020568">
    <property type="entry name" value="Ribosomal_Su5_D2-typ_SF"/>
</dbReference>
<sequence length="257" mass="27336">MRFSPLPRFVKGFLLLFFGAAIFAPLPFVVITPGDATNVMDKVITIKGAQTYDSDGGLYLLAIRVTSPGVSLSSPEVLYGWAVGEQVILPQSVIYPENVDPEVSNQEAKKDMTNSQDFAKLVAIEYLNKNFPEIKKVDASQITFDVKRTGGPSGGMIFTLAIIEKLTPQNLLQGRKVAGTGTIDADGVVGPIGGIEEKIIAAKRAGASLFLAPRKNCRELVNIPEGIAVFAVSDINDAVAALSGKTSTVNGSLFCSK</sequence>
<dbReference type="PANTHER" id="PTHR10046">
    <property type="entry name" value="ATP DEPENDENT LON PROTEASE FAMILY MEMBER"/>
    <property type="match status" value="1"/>
</dbReference>
<gene>
    <name evidence="2" type="ORF">UFOPK3554_00794</name>
</gene>
<protein>
    <submittedName>
        <fullName evidence="2">Unannotated protein</fullName>
    </submittedName>
</protein>
<dbReference type="GO" id="GO:0004176">
    <property type="term" value="F:ATP-dependent peptidase activity"/>
    <property type="evidence" value="ECO:0007669"/>
    <property type="project" value="InterPro"/>
</dbReference>
<name>A0A6J7XRI8_9ZZZZ</name>
<dbReference type="Gene3D" id="3.30.230.10">
    <property type="match status" value="1"/>
</dbReference>
<evidence type="ECO:0000259" key="1">
    <source>
        <dbReference type="PROSITE" id="PS51786"/>
    </source>
</evidence>
<dbReference type="GO" id="GO:0006508">
    <property type="term" value="P:proteolysis"/>
    <property type="evidence" value="ECO:0007669"/>
    <property type="project" value="InterPro"/>
</dbReference>
<organism evidence="2">
    <name type="scientific">freshwater metagenome</name>
    <dbReference type="NCBI Taxonomy" id="449393"/>
    <lineage>
        <taxon>unclassified sequences</taxon>
        <taxon>metagenomes</taxon>
        <taxon>ecological metagenomes</taxon>
    </lineage>
</organism>
<proteinExistence type="predicted"/>
<dbReference type="InterPro" id="IPR027065">
    <property type="entry name" value="Lon_Prtase"/>
</dbReference>
<dbReference type="PROSITE" id="PS51786">
    <property type="entry name" value="LON_PROTEOLYTIC"/>
    <property type="match status" value="1"/>
</dbReference>
<reference evidence="2" key="1">
    <citation type="submission" date="2020-05" db="EMBL/GenBank/DDBJ databases">
        <authorList>
            <person name="Chiriac C."/>
            <person name="Salcher M."/>
            <person name="Ghai R."/>
            <person name="Kavagutti S V."/>
        </authorList>
    </citation>
    <scope>NUCLEOTIDE SEQUENCE</scope>
</reference>